<proteinExistence type="predicted"/>
<sequence length="489" mass="52669">MIESTDGETTPDLQALIGAWQDVQDDVRGHGKPEYDETVLDCARRLIADPGGDRAPLWVLGLAMTLPYADGRPERVSGAVHDALDRADRALKNRPCTHAEHPYEDGLDDPPHYLEDVARPLAHGDTDFSTIGWTGEQWACPRNIAGLARVGMDRLEPGSAADVPARLSEDAQDTLDRLNSVLEGYGFDAYNEIADAGSELRFVTGDGDRAGGVLVATAASWYALSGVVRERWVLDDLIETLEEVPLNALDHPCAHGDDGHPGLPGFLDDEADRPAIAGDTLTLGVHLGDDGGRALLEQAGIDLSLWLCPRFTATTARNTLSELREGREELFGRRETGHLDTEFLRAGGTLAIEPFTALFDGGDKSARELQGIWAARRHAHAADDRERTVLVLTAATALRITHPGPAIALARDIRTLLRTVAATPHPHTCAHDDHPALERLDGAVLRHLHAPETVPAPRPDTEAFGCPAHLAALAAVGVRDVDGWCGVED</sequence>
<dbReference type="RefSeq" id="WP_150205349.1">
    <property type="nucleotide sequence ID" value="NZ_CP029190.1"/>
</dbReference>
<name>A0A5P2CX01_STRVZ</name>
<protein>
    <submittedName>
        <fullName evidence="1">Uncharacterized protein</fullName>
    </submittedName>
</protein>
<evidence type="ECO:0000313" key="1">
    <source>
        <dbReference type="EMBL" id="QES46517.1"/>
    </source>
</evidence>
<reference evidence="1 2" key="1">
    <citation type="submission" date="2018-05" db="EMBL/GenBank/DDBJ databases">
        <title>Streptomyces venezuelae.</title>
        <authorList>
            <person name="Kim W."/>
            <person name="Lee N."/>
            <person name="Cho B.-K."/>
        </authorList>
    </citation>
    <scope>NUCLEOTIDE SEQUENCE [LARGE SCALE GENOMIC DNA]</scope>
    <source>
        <strain evidence="1 2">ATCC 21782</strain>
    </source>
</reference>
<organism evidence="1 2">
    <name type="scientific">Streptomyces venezuelae</name>
    <dbReference type="NCBI Taxonomy" id="54571"/>
    <lineage>
        <taxon>Bacteria</taxon>
        <taxon>Bacillati</taxon>
        <taxon>Actinomycetota</taxon>
        <taxon>Actinomycetes</taxon>
        <taxon>Kitasatosporales</taxon>
        <taxon>Streptomycetaceae</taxon>
        <taxon>Streptomyces</taxon>
    </lineage>
</organism>
<dbReference type="AlphaFoldDB" id="A0A5P2CX01"/>
<dbReference type="Proteomes" id="UP000325211">
    <property type="component" value="Chromosome"/>
</dbReference>
<accession>A0A5P2CX01</accession>
<evidence type="ECO:0000313" key="2">
    <source>
        <dbReference type="Proteomes" id="UP000325211"/>
    </source>
</evidence>
<dbReference type="EMBL" id="CP029190">
    <property type="protein sequence ID" value="QES46517.1"/>
    <property type="molecule type" value="Genomic_DNA"/>
</dbReference>
<gene>
    <name evidence="1" type="ORF">DEJ50_00230</name>
</gene>
<dbReference type="OrthoDB" id="4248222at2"/>